<proteinExistence type="predicted"/>
<feature type="chain" id="PRO_5045488345" evidence="1">
    <location>
        <begin position="25"/>
        <end position="137"/>
    </location>
</feature>
<gene>
    <name evidence="2" type="ORF">QE382_001159</name>
</gene>
<evidence type="ECO:0000256" key="1">
    <source>
        <dbReference type="SAM" id="SignalP"/>
    </source>
</evidence>
<dbReference type="RefSeq" id="WP_307185052.1">
    <property type="nucleotide sequence ID" value="NZ_JAUTBA010000001.1"/>
</dbReference>
<keyword evidence="1" id="KW-0732">Signal</keyword>
<protein>
    <submittedName>
        <fullName evidence="2">Uncharacterized protein</fullName>
    </submittedName>
</protein>
<dbReference type="EMBL" id="JAUTBA010000001">
    <property type="protein sequence ID" value="MDQ1149175.1"/>
    <property type="molecule type" value="Genomic_DNA"/>
</dbReference>
<evidence type="ECO:0000313" key="3">
    <source>
        <dbReference type="Proteomes" id="UP001244640"/>
    </source>
</evidence>
<organism evidence="2 3">
    <name type="scientific">Sphingobacterium zeae</name>
    <dbReference type="NCBI Taxonomy" id="1776859"/>
    <lineage>
        <taxon>Bacteria</taxon>
        <taxon>Pseudomonadati</taxon>
        <taxon>Bacteroidota</taxon>
        <taxon>Sphingobacteriia</taxon>
        <taxon>Sphingobacteriales</taxon>
        <taxon>Sphingobacteriaceae</taxon>
        <taxon>Sphingobacterium</taxon>
    </lineage>
</organism>
<evidence type="ECO:0000313" key="2">
    <source>
        <dbReference type="EMBL" id="MDQ1149175.1"/>
    </source>
</evidence>
<keyword evidence="3" id="KW-1185">Reference proteome</keyword>
<sequence length="137" mass="14844">MKMKMKLMYAVVLALVTFAFVGCSKDDDNTVPTSGSIDVAVGTYKGKVQVGGNEFFDQMVVVSKVSNERVKVSFSNKSLNVADREFNVSNQSGMFIQGAVGATGGSFLFDIKEKSLLTQFTVMAEGERLVTFTGDKQ</sequence>
<name>A0ABU0U2J2_9SPHI</name>
<reference evidence="2 3" key="1">
    <citation type="submission" date="2023-07" db="EMBL/GenBank/DDBJ databases">
        <title>Functional and genomic diversity of the sorghum phyllosphere microbiome.</title>
        <authorList>
            <person name="Shade A."/>
        </authorList>
    </citation>
    <scope>NUCLEOTIDE SEQUENCE [LARGE SCALE GENOMIC DNA]</scope>
    <source>
        <strain evidence="2 3">SORGH_AS_0892</strain>
    </source>
</reference>
<accession>A0ABU0U2J2</accession>
<feature type="signal peptide" evidence="1">
    <location>
        <begin position="1"/>
        <end position="24"/>
    </location>
</feature>
<dbReference type="PROSITE" id="PS51257">
    <property type="entry name" value="PROKAR_LIPOPROTEIN"/>
    <property type="match status" value="1"/>
</dbReference>
<dbReference type="Proteomes" id="UP001244640">
    <property type="component" value="Unassembled WGS sequence"/>
</dbReference>
<comment type="caution">
    <text evidence="2">The sequence shown here is derived from an EMBL/GenBank/DDBJ whole genome shotgun (WGS) entry which is preliminary data.</text>
</comment>